<dbReference type="PANTHER" id="PTHR35578:SF6">
    <property type="entry name" value="PROLINE-RICH TRANSMEMBRANE PROTEIN 4"/>
    <property type="match status" value="1"/>
</dbReference>
<evidence type="ECO:0000313" key="12">
    <source>
        <dbReference type="RefSeq" id="XP_022241227.1"/>
    </source>
</evidence>
<accession>A0ABM1SC70</accession>
<evidence type="ECO:0000256" key="5">
    <source>
        <dbReference type="ARBA" id="ARBA00022989"/>
    </source>
</evidence>
<evidence type="ECO:0000313" key="13">
    <source>
        <dbReference type="RefSeq" id="XP_022241228.1"/>
    </source>
</evidence>
<dbReference type="InterPro" id="IPR059081">
    <property type="entry name" value="PRRT3-4"/>
</dbReference>
<reference evidence="10 11" key="1">
    <citation type="submission" date="2025-05" db="UniProtKB">
        <authorList>
            <consortium name="RefSeq"/>
        </authorList>
    </citation>
    <scope>IDENTIFICATION</scope>
    <source>
        <tissue evidence="10 11">Muscle</tissue>
    </source>
</reference>
<evidence type="ECO:0000256" key="7">
    <source>
        <dbReference type="SAM" id="Phobius"/>
    </source>
</evidence>
<evidence type="ECO:0000256" key="3">
    <source>
        <dbReference type="ARBA" id="ARBA00022692"/>
    </source>
</evidence>
<keyword evidence="3 7" id="KW-0812">Transmembrane</keyword>
<evidence type="ECO:0000313" key="10">
    <source>
        <dbReference type="RefSeq" id="XP_022241224.1"/>
    </source>
</evidence>
<dbReference type="RefSeq" id="XP_022241228.1">
    <property type="nucleotide sequence ID" value="XM_022385520.1"/>
</dbReference>
<dbReference type="GeneID" id="111085696"/>
<keyword evidence="9" id="KW-1185">Reference proteome</keyword>
<dbReference type="PANTHER" id="PTHR35578">
    <property type="entry name" value="PROLINE-RICH TRANSMEMBRANE PROTEIN 4-RELATED"/>
    <property type="match status" value="1"/>
</dbReference>
<organism evidence="9 11">
    <name type="scientific">Limulus polyphemus</name>
    <name type="common">Atlantic horseshoe crab</name>
    <dbReference type="NCBI Taxonomy" id="6850"/>
    <lineage>
        <taxon>Eukaryota</taxon>
        <taxon>Metazoa</taxon>
        <taxon>Ecdysozoa</taxon>
        <taxon>Arthropoda</taxon>
        <taxon>Chelicerata</taxon>
        <taxon>Merostomata</taxon>
        <taxon>Xiphosura</taxon>
        <taxon>Limulidae</taxon>
        <taxon>Limulus</taxon>
    </lineage>
</organism>
<feature type="transmembrane region" description="Helical" evidence="7">
    <location>
        <begin position="195"/>
        <end position="223"/>
    </location>
</feature>
<evidence type="ECO:0000256" key="4">
    <source>
        <dbReference type="ARBA" id="ARBA00022729"/>
    </source>
</evidence>
<keyword evidence="6 7" id="KW-0472">Membrane</keyword>
<dbReference type="Pfam" id="PF25987">
    <property type="entry name" value="PRRT3"/>
    <property type="match status" value="2"/>
</dbReference>
<dbReference type="RefSeq" id="XP_022241227.1">
    <property type="nucleotide sequence ID" value="XM_022385519.1"/>
</dbReference>
<feature type="transmembrane region" description="Helical" evidence="7">
    <location>
        <begin position="126"/>
        <end position="146"/>
    </location>
</feature>
<keyword evidence="5 7" id="KW-1133">Transmembrane helix</keyword>
<evidence type="ECO:0000256" key="1">
    <source>
        <dbReference type="ARBA" id="ARBA00004141"/>
    </source>
</evidence>
<feature type="domain" description="Proline-rich transmembrane protein 3/4" evidence="8">
    <location>
        <begin position="44"/>
        <end position="222"/>
    </location>
</feature>
<protein>
    <submittedName>
        <fullName evidence="10 11">Uncharacterized protein LOC111085696 isoform X1</fullName>
    </submittedName>
</protein>
<gene>
    <name evidence="10 11 12 13 14" type="primary">LOC111085696</name>
</gene>
<evidence type="ECO:0000256" key="2">
    <source>
        <dbReference type="ARBA" id="ARBA00022553"/>
    </source>
</evidence>
<dbReference type="InterPro" id="IPR052836">
    <property type="entry name" value="PRRT_domain-containing"/>
</dbReference>
<feature type="transmembrane region" description="Helical" evidence="7">
    <location>
        <begin position="61"/>
        <end position="82"/>
    </location>
</feature>
<dbReference type="Proteomes" id="UP000694941">
    <property type="component" value="Unplaced"/>
</dbReference>
<sequence length="528" mass="59403">MESIINYTISHVRHQPVFLTNESTIPKKQESSRMSNWWRDHLQVVPEWSQVSEHFQWSWQLHVYGLACLFLVLTCVAFFAILSLRAQLLARPNLSTLNVFLCLLGASRALGLFIDPYGSKEIMPEVITYILWDLAFPSLLSAFSLLHLAFQQVTQVKLVPSRLGNEMCVSVVITSHFCLVISSDILWTLQNSLRMVWLVTQALFTAWGVYLCTVFFCKCLILLRSLAKLPTVFLSRADSTSYDNKGVISLGKLTKQGDSSSNGGLTTSCPKSTRFTPKIRITDENEQTFSYVSDTSQHNSTDVPVSDAPADKHPAPCCNIRMMFKHTDGCDSPRVCPSSPKLRKSSPNHLLGSPITSRDTIIQCQPLMDCQIKEFKKSHRKQSDLEELGPILPKTQQMAPSSPTSSTKGNDACYISTRCSDDFQFDAHKLKPNKRSNIEKLLRKMVLAAVLGLVVCVLQVYQLVGPHGLSSKHRNAAIVPWFCYQTVYRIIEFLMGCILATITKQSLHPHCCHLYSHTDCKWSNSVFS</sequence>
<feature type="transmembrane region" description="Helical" evidence="7">
    <location>
        <begin position="167"/>
        <end position="189"/>
    </location>
</feature>
<dbReference type="RefSeq" id="XP_022241224.1">
    <property type="nucleotide sequence ID" value="XM_022385516.1"/>
</dbReference>
<evidence type="ECO:0000313" key="9">
    <source>
        <dbReference type="Proteomes" id="UP000694941"/>
    </source>
</evidence>
<feature type="transmembrane region" description="Helical" evidence="7">
    <location>
        <begin position="94"/>
        <end position="114"/>
    </location>
</feature>
<evidence type="ECO:0000313" key="11">
    <source>
        <dbReference type="RefSeq" id="XP_022241225.1"/>
    </source>
</evidence>
<proteinExistence type="predicted"/>
<dbReference type="RefSeq" id="XP_022241229.1">
    <property type="nucleotide sequence ID" value="XM_022385521.1"/>
</dbReference>
<evidence type="ECO:0000313" key="14">
    <source>
        <dbReference type="RefSeq" id="XP_022241229.1"/>
    </source>
</evidence>
<dbReference type="RefSeq" id="XP_022241225.1">
    <property type="nucleotide sequence ID" value="XM_022385517.1"/>
</dbReference>
<feature type="domain" description="Proline-rich transmembrane protein 3/4" evidence="8">
    <location>
        <begin position="428"/>
        <end position="515"/>
    </location>
</feature>
<keyword evidence="2" id="KW-0597">Phosphoprotein</keyword>
<comment type="subcellular location">
    <subcellularLocation>
        <location evidence="1">Membrane</location>
        <topology evidence="1">Multi-pass membrane protein</topology>
    </subcellularLocation>
</comment>
<name>A0ABM1SC70_LIMPO</name>
<feature type="transmembrane region" description="Helical" evidence="7">
    <location>
        <begin position="445"/>
        <end position="464"/>
    </location>
</feature>
<evidence type="ECO:0000259" key="8">
    <source>
        <dbReference type="Pfam" id="PF25987"/>
    </source>
</evidence>
<keyword evidence="4" id="KW-0732">Signal</keyword>
<evidence type="ECO:0000256" key="6">
    <source>
        <dbReference type="ARBA" id="ARBA00023136"/>
    </source>
</evidence>